<feature type="region of interest" description="Disordered" evidence="4">
    <location>
        <begin position="342"/>
        <end position="383"/>
    </location>
</feature>
<dbReference type="InterPro" id="IPR036013">
    <property type="entry name" value="Band_7/SPFH_dom_sf"/>
</dbReference>
<dbReference type="VEuPathDB" id="AmoebaDB:ACA1_156480"/>
<organism evidence="6 7">
    <name type="scientific">Acanthamoeba castellanii (strain ATCC 30010 / Neff)</name>
    <dbReference type="NCBI Taxonomy" id="1257118"/>
    <lineage>
        <taxon>Eukaryota</taxon>
        <taxon>Amoebozoa</taxon>
        <taxon>Discosea</taxon>
        <taxon>Longamoebia</taxon>
        <taxon>Centramoebida</taxon>
        <taxon>Acanthamoebidae</taxon>
        <taxon>Acanthamoeba</taxon>
    </lineage>
</organism>
<dbReference type="Proteomes" id="UP000011083">
    <property type="component" value="Unassembled WGS sequence"/>
</dbReference>
<dbReference type="FunFam" id="3.30.479.30:FF:000004">
    <property type="entry name" value="Putative membrane protease family, stomatin"/>
    <property type="match status" value="1"/>
</dbReference>
<dbReference type="GeneID" id="14913048"/>
<dbReference type="SMART" id="SM00244">
    <property type="entry name" value="PHB"/>
    <property type="match status" value="1"/>
</dbReference>
<evidence type="ECO:0000256" key="4">
    <source>
        <dbReference type="SAM" id="MobiDB-lite"/>
    </source>
</evidence>
<evidence type="ECO:0000256" key="3">
    <source>
        <dbReference type="ARBA" id="ARBA00023128"/>
    </source>
</evidence>
<feature type="compositionally biased region" description="Low complexity" evidence="4">
    <location>
        <begin position="345"/>
        <end position="383"/>
    </location>
</feature>
<comment type="subcellular location">
    <subcellularLocation>
        <location evidence="1">Mitochondrion</location>
    </subcellularLocation>
</comment>
<reference evidence="6 7" key="1">
    <citation type="journal article" date="2013" name="Genome Biol.">
        <title>Genome of Acanthamoeba castellanii highlights extensive lateral gene transfer and early evolution of tyrosine kinase signaling.</title>
        <authorList>
            <person name="Clarke M."/>
            <person name="Lohan A.J."/>
            <person name="Liu B."/>
            <person name="Lagkouvardos I."/>
            <person name="Roy S."/>
            <person name="Zafar N."/>
            <person name="Bertelli C."/>
            <person name="Schilde C."/>
            <person name="Kianianmomeni A."/>
            <person name="Burglin T.R."/>
            <person name="Frech C."/>
            <person name="Turcotte B."/>
            <person name="Kopec K.O."/>
            <person name="Synnott J.M."/>
            <person name="Choo C."/>
            <person name="Paponov I."/>
            <person name="Finkler A."/>
            <person name="Soon Heng Tan C."/>
            <person name="Hutchins A.P."/>
            <person name="Weinmeier T."/>
            <person name="Rattei T."/>
            <person name="Chu J.S."/>
            <person name="Gimenez G."/>
            <person name="Irimia M."/>
            <person name="Rigden D.J."/>
            <person name="Fitzpatrick D.A."/>
            <person name="Lorenzo-Morales J."/>
            <person name="Bateman A."/>
            <person name="Chiu C.H."/>
            <person name="Tang P."/>
            <person name="Hegemann P."/>
            <person name="Fromm H."/>
            <person name="Raoult D."/>
            <person name="Greub G."/>
            <person name="Miranda-Saavedra D."/>
            <person name="Chen N."/>
            <person name="Nash P."/>
            <person name="Ginger M.L."/>
            <person name="Horn M."/>
            <person name="Schaap P."/>
            <person name="Caler L."/>
            <person name="Loftus B."/>
        </authorList>
    </citation>
    <scope>NUCLEOTIDE SEQUENCE [LARGE SCALE GENOMIC DNA]</scope>
    <source>
        <strain evidence="6 7">Neff</strain>
    </source>
</reference>
<dbReference type="GO" id="GO:0005886">
    <property type="term" value="C:plasma membrane"/>
    <property type="evidence" value="ECO:0007669"/>
    <property type="project" value="UniProtKB-ARBA"/>
</dbReference>
<accession>L8GK25</accession>
<evidence type="ECO:0000256" key="1">
    <source>
        <dbReference type="ARBA" id="ARBA00004173"/>
    </source>
</evidence>
<dbReference type="Pfam" id="PF16200">
    <property type="entry name" value="Band_7_C"/>
    <property type="match status" value="1"/>
</dbReference>
<name>L8GK25_ACACF</name>
<dbReference type="InterPro" id="IPR001107">
    <property type="entry name" value="Band_7"/>
</dbReference>
<dbReference type="InterPro" id="IPR001972">
    <property type="entry name" value="Stomatin_HflK_fam"/>
</dbReference>
<dbReference type="RefSeq" id="XP_004334549.1">
    <property type="nucleotide sequence ID" value="XM_004334501.1"/>
</dbReference>
<feature type="domain" description="Band 7" evidence="5">
    <location>
        <begin position="60"/>
        <end position="218"/>
    </location>
</feature>
<evidence type="ECO:0000313" key="6">
    <source>
        <dbReference type="EMBL" id="ELR12536.1"/>
    </source>
</evidence>
<dbReference type="InterPro" id="IPR050710">
    <property type="entry name" value="Band7/mec-2_domain"/>
</dbReference>
<dbReference type="PANTHER" id="PTHR43327">
    <property type="entry name" value="STOMATIN-LIKE PROTEIN 2, MITOCHONDRIAL"/>
    <property type="match status" value="1"/>
</dbReference>
<dbReference type="PRINTS" id="PR00721">
    <property type="entry name" value="STOMATIN"/>
</dbReference>
<keyword evidence="7" id="KW-1185">Reference proteome</keyword>
<dbReference type="AlphaFoldDB" id="L8GK25"/>
<dbReference type="CDD" id="cd08829">
    <property type="entry name" value="SPFH_paraslipin"/>
    <property type="match status" value="1"/>
</dbReference>
<comment type="similarity">
    <text evidence="2">Belongs to the band 7/mec-2 family.</text>
</comment>
<dbReference type="GO" id="GO:0005739">
    <property type="term" value="C:mitochondrion"/>
    <property type="evidence" value="ECO:0007669"/>
    <property type="project" value="UniProtKB-SubCell"/>
</dbReference>
<dbReference type="EMBL" id="KB008109">
    <property type="protein sequence ID" value="ELR12536.1"/>
    <property type="molecule type" value="Genomic_DNA"/>
</dbReference>
<evidence type="ECO:0000313" key="7">
    <source>
        <dbReference type="Proteomes" id="UP000011083"/>
    </source>
</evidence>
<keyword evidence="3" id="KW-0496">Mitochondrion</keyword>
<dbReference type="Pfam" id="PF01145">
    <property type="entry name" value="Band_7"/>
    <property type="match status" value="1"/>
</dbReference>
<evidence type="ECO:0000259" key="5">
    <source>
        <dbReference type="SMART" id="SM00244"/>
    </source>
</evidence>
<sequence>MRRACAQPSHYGALARCATGAIRSTSASSTLATRLRPLETRSLRLYAVGRYSRQRLPTNLGVLFVPQQEGWVVQRFGKYKEVLEPGLRFLIPFVDRVAYRHSLKMVTLEIPNQVGITKDNVNIEIDGILYYRIVDPYKASYNIDDPEFAIQQLAMSTMRVEVGKLDLEKIFEEREIMNRAIVNEINKSVDSWGLHCDRYEIRDIKPPVKAMRAMELQMIAERRRRQKVIRSEAERTAVVNRGEGQRTATILAAEAKKLEKQLYAEGEANAIRARAEATAEGLERVAKALHQSKASDAVSLVIAEQYVKAFGELAQKGNTLLLPTNAGDVSSMVAQALTIYQQKRSGSSTSTNAAGSETGAQTEDNTPPSSDSSSFDLPFTPKQ</sequence>
<gene>
    <name evidence="6" type="ORF">ACA1_156480</name>
</gene>
<dbReference type="STRING" id="1257118.L8GK25"/>
<dbReference type="Gene3D" id="3.30.479.30">
    <property type="entry name" value="Band 7 domain"/>
    <property type="match status" value="1"/>
</dbReference>
<dbReference type="OrthoDB" id="434619at2759"/>
<dbReference type="SUPFAM" id="SSF117892">
    <property type="entry name" value="Band 7/SPFH domain"/>
    <property type="match status" value="1"/>
</dbReference>
<dbReference type="OMA" id="YLQMLPK"/>
<evidence type="ECO:0000256" key="2">
    <source>
        <dbReference type="ARBA" id="ARBA00008164"/>
    </source>
</evidence>
<protein>
    <submittedName>
        <fullName evidence="6">SPFH domain / Band 7 family protein</fullName>
    </submittedName>
</protein>
<dbReference type="GO" id="GO:0098552">
    <property type="term" value="C:side of membrane"/>
    <property type="evidence" value="ECO:0007669"/>
    <property type="project" value="UniProtKB-ARBA"/>
</dbReference>
<dbReference type="InterPro" id="IPR032435">
    <property type="entry name" value="STML2-like_C"/>
</dbReference>
<dbReference type="PANTHER" id="PTHR43327:SF10">
    <property type="entry name" value="STOMATIN-LIKE PROTEIN 2, MITOCHONDRIAL"/>
    <property type="match status" value="1"/>
</dbReference>
<proteinExistence type="inferred from homology"/>
<dbReference type="KEGG" id="acan:ACA1_156480"/>